<dbReference type="Gene3D" id="3.30.1490.480">
    <property type="entry name" value="Endolytic murein transglycosylase"/>
    <property type="match status" value="1"/>
</dbReference>
<protein>
    <submittedName>
        <fullName evidence="1">Aminodeoxychorismate lyase</fullName>
    </submittedName>
</protein>
<organism evidence="1 2">
    <name type="scientific">Acetohalobium arabaticum (strain ATCC 49924 / DSM 5501 / Z-7288)</name>
    <dbReference type="NCBI Taxonomy" id="574087"/>
    <lineage>
        <taxon>Bacteria</taxon>
        <taxon>Bacillati</taxon>
        <taxon>Bacillota</taxon>
        <taxon>Clostridia</taxon>
        <taxon>Halanaerobiales</taxon>
        <taxon>Halobacteroidaceae</taxon>
        <taxon>Acetohalobium</taxon>
    </lineage>
</organism>
<dbReference type="KEGG" id="aar:Acear_1613"/>
<keyword evidence="2" id="KW-1185">Reference proteome</keyword>
<evidence type="ECO:0000313" key="2">
    <source>
        <dbReference type="Proteomes" id="UP000001661"/>
    </source>
</evidence>
<reference evidence="1 2" key="1">
    <citation type="journal article" date="2010" name="Stand. Genomic Sci.">
        <title>Complete genome sequence of Acetohalobium arabaticum type strain (Z-7288).</title>
        <authorList>
            <person name="Sikorski J."/>
            <person name="Lapidus A."/>
            <person name="Chertkov O."/>
            <person name="Lucas S."/>
            <person name="Copeland A."/>
            <person name="Glavina Del Rio T."/>
            <person name="Nolan M."/>
            <person name="Tice H."/>
            <person name="Cheng J.F."/>
            <person name="Han C."/>
            <person name="Brambilla E."/>
            <person name="Pitluck S."/>
            <person name="Liolios K."/>
            <person name="Ivanova N."/>
            <person name="Mavromatis K."/>
            <person name="Mikhailova N."/>
            <person name="Pati A."/>
            <person name="Bruce D."/>
            <person name="Detter C."/>
            <person name="Tapia R."/>
            <person name="Goodwin L."/>
            <person name="Chen A."/>
            <person name="Palaniappan K."/>
            <person name="Land M."/>
            <person name="Hauser L."/>
            <person name="Chang Y.J."/>
            <person name="Jeffries C.D."/>
            <person name="Rohde M."/>
            <person name="Goker M."/>
            <person name="Spring S."/>
            <person name="Woyke T."/>
            <person name="Bristow J."/>
            <person name="Eisen J.A."/>
            <person name="Markowitz V."/>
            <person name="Hugenholtz P."/>
            <person name="Kyrpides N.C."/>
            <person name="Klenk H.P."/>
        </authorList>
    </citation>
    <scope>NUCLEOTIDE SEQUENCE [LARGE SCALE GENOMIC DNA]</scope>
    <source>
        <strain evidence="2">ATCC 49924 / DSM 5501 / Z-7288</strain>
    </source>
</reference>
<proteinExistence type="predicted"/>
<dbReference type="RefSeq" id="WP_013278564.1">
    <property type="nucleotide sequence ID" value="NC_014378.1"/>
</dbReference>
<keyword evidence="1" id="KW-0456">Lyase</keyword>
<dbReference type="GO" id="GO:0016829">
    <property type="term" value="F:lyase activity"/>
    <property type="evidence" value="ECO:0007669"/>
    <property type="project" value="UniProtKB-KW"/>
</dbReference>
<dbReference type="EMBL" id="CP002105">
    <property type="protein sequence ID" value="ADL13119.1"/>
    <property type="molecule type" value="Genomic_DNA"/>
</dbReference>
<name>D9QRH8_ACEAZ</name>
<dbReference type="AlphaFoldDB" id="D9QRH8"/>
<dbReference type="Proteomes" id="UP000001661">
    <property type="component" value="Chromosome"/>
</dbReference>
<accession>D9QRH8</accession>
<dbReference type="STRING" id="574087.Acear_1613"/>
<dbReference type="OrthoDB" id="9810667at2"/>
<dbReference type="eggNOG" id="COG1559">
    <property type="taxonomic scope" value="Bacteria"/>
</dbReference>
<gene>
    <name evidence="1" type="ordered locus">Acear_1613</name>
</gene>
<sequence>MARKVLLGIGILLTVVGLLLIATDSLELQQPGETDEKQVKQKIDKKRIIREATELGMKFPEDLSKEEIKHQAKRVGLKLNSNNITSEKESNDNKPVRIEITSGATAGQVVQKLYQSKIIKDRQALLELIKKANLENKILAGEYEFDSDISVEKILLNITGNRDQ</sequence>
<dbReference type="HOGENOM" id="CLU_1615407_0_0_9"/>
<evidence type="ECO:0000313" key="1">
    <source>
        <dbReference type="EMBL" id="ADL13119.1"/>
    </source>
</evidence>